<gene>
    <name evidence="1" type="ORF">C2H86_05255</name>
</gene>
<proteinExistence type="predicted"/>
<sequence>MTVYFLGWQARYEQIMIEHLAQSHAVRVFQLPAYARRVVRLARALGGASALLTWLGRRASAANQATTNDLLVCNEGQLKRGRQLHLVQGFPGQRVLLVRDLVDADFVERMRPLFDRIYSYDPLQCKRLGMLHLEQFFPFDPDNARPPAAEQGAAGQRPLCFFLGRDKGRAHHLQALAQALGELGCALDFLIVKDATSKAPGSYHVDAVLPYEVNLARAMACDVLVEINQPGQAGLTLRPLEAAFFGKQLITDNRRVRDMAFYHPDRFYVLGDEQRDLQAFLASKAPAVAPDALRKHTPTGLLERLLADSFRG</sequence>
<name>A0A6I6XEY9_PSEPU</name>
<evidence type="ECO:0008006" key="3">
    <source>
        <dbReference type="Google" id="ProtNLM"/>
    </source>
</evidence>
<organism evidence="1 2">
    <name type="scientific">Pseudomonas putida</name>
    <name type="common">Arthrobacter siderocapsulatus</name>
    <dbReference type="NCBI Taxonomy" id="303"/>
    <lineage>
        <taxon>Bacteria</taxon>
        <taxon>Pseudomonadati</taxon>
        <taxon>Pseudomonadota</taxon>
        <taxon>Gammaproteobacteria</taxon>
        <taxon>Pseudomonadales</taxon>
        <taxon>Pseudomonadaceae</taxon>
        <taxon>Pseudomonas</taxon>
    </lineage>
</organism>
<dbReference type="AlphaFoldDB" id="A0A6I6XEY9"/>
<dbReference type="RefSeq" id="WP_159409335.1">
    <property type="nucleotide sequence ID" value="NZ_CP026115.2"/>
</dbReference>
<dbReference type="Proteomes" id="UP000464480">
    <property type="component" value="Chromosome"/>
</dbReference>
<reference evidence="1 2" key="1">
    <citation type="submission" date="2020-02" db="EMBL/GenBank/DDBJ databases">
        <title>Pseudomonas Putida W5 Complete Genome Assembly.</title>
        <authorList>
            <person name="Yuan Z.-C."/>
            <person name="Shaw G.A."/>
            <person name="Cusano A.D."/>
            <person name="Caddey B.J."/>
            <person name="Weselowski B.J."/>
        </authorList>
    </citation>
    <scope>NUCLEOTIDE SEQUENCE [LARGE SCALE GENOMIC DNA]</scope>
    <source>
        <strain evidence="1 2">W5</strain>
    </source>
</reference>
<dbReference type="EMBL" id="CP026115">
    <property type="protein sequence ID" value="QHG63866.2"/>
    <property type="molecule type" value="Genomic_DNA"/>
</dbReference>
<evidence type="ECO:0000313" key="2">
    <source>
        <dbReference type="Proteomes" id="UP000464480"/>
    </source>
</evidence>
<accession>A0A6I6XEY9</accession>
<protein>
    <recommendedName>
        <fullName evidence="3">1,5-rhamnosyltransferase</fullName>
    </recommendedName>
</protein>
<evidence type="ECO:0000313" key="1">
    <source>
        <dbReference type="EMBL" id="QHG63866.2"/>
    </source>
</evidence>